<evidence type="ECO:0000259" key="1">
    <source>
        <dbReference type="Pfam" id="PF08281"/>
    </source>
</evidence>
<dbReference type="InterPro" id="IPR013249">
    <property type="entry name" value="RNA_pol_sigma70_r4_t2"/>
</dbReference>
<gene>
    <name evidence="2" type="ORF">QRD02_10830</name>
</gene>
<dbReference type="InterPro" id="IPR013324">
    <property type="entry name" value="RNA_pol_sigma_r3/r4-like"/>
</dbReference>
<proteinExistence type="predicted"/>
<dbReference type="EMBL" id="JAUGQQ010000006">
    <property type="protein sequence ID" value="MDN3724879.1"/>
    <property type="molecule type" value="Genomic_DNA"/>
</dbReference>
<dbReference type="Gene3D" id="1.10.10.10">
    <property type="entry name" value="Winged helix-like DNA-binding domain superfamily/Winged helix DNA-binding domain"/>
    <property type="match status" value="1"/>
</dbReference>
<sequence>MEGLSNPEIAACLNLTDSNVKVRLHRAKTLLKVELFKATHDACFFEFGNRKCDALVEEVMTQIQQL</sequence>
<reference evidence="2 3" key="1">
    <citation type="submission" date="2023-06" db="EMBL/GenBank/DDBJ databases">
        <authorList>
            <person name="Ye Y.-Q."/>
            <person name="Du Z.-J."/>
        </authorList>
    </citation>
    <scope>NUCLEOTIDE SEQUENCE [LARGE SCALE GENOMIC DNA]</scope>
    <source>
        <strain evidence="2 3">SDUM287046</strain>
    </source>
</reference>
<dbReference type="InterPro" id="IPR036388">
    <property type="entry name" value="WH-like_DNA-bd_sf"/>
</dbReference>
<dbReference type="Proteomes" id="UP001244787">
    <property type="component" value="Unassembled WGS sequence"/>
</dbReference>
<protein>
    <submittedName>
        <fullName evidence="2">Sigma factor-like helix-turn-helix DNA-binding protein</fullName>
    </submittedName>
</protein>
<accession>A0ABT8DLI2</accession>
<dbReference type="SUPFAM" id="SSF88659">
    <property type="entry name" value="Sigma3 and sigma4 domains of RNA polymerase sigma factors"/>
    <property type="match status" value="1"/>
</dbReference>
<evidence type="ECO:0000313" key="3">
    <source>
        <dbReference type="Proteomes" id="UP001244787"/>
    </source>
</evidence>
<comment type="caution">
    <text evidence="2">The sequence shown here is derived from an EMBL/GenBank/DDBJ whole genome shotgun (WGS) entry which is preliminary data.</text>
</comment>
<keyword evidence="3" id="KW-1185">Reference proteome</keyword>
<dbReference type="RefSeq" id="WP_290254981.1">
    <property type="nucleotide sequence ID" value="NZ_JAUGQQ010000006.1"/>
</dbReference>
<name>A0ABT8DLI2_9FLAO</name>
<dbReference type="Pfam" id="PF08281">
    <property type="entry name" value="Sigma70_r4_2"/>
    <property type="match status" value="1"/>
</dbReference>
<feature type="domain" description="RNA polymerase sigma factor 70 region 4 type 2" evidence="1">
    <location>
        <begin position="2"/>
        <end position="30"/>
    </location>
</feature>
<evidence type="ECO:0000313" key="2">
    <source>
        <dbReference type="EMBL" id="MDN3724879.1"/>
    </source>
</evidence>
<organism evidence="2 3">
    <name type="scientific">Aequorivita aurantiaca</name>
    <dbReference type="NCBI Taxonomy" id="3053356"/>
    <lineage>
        <taxon>Bacteria</taxon>
        <taxon>Pseudomonadati</taxon>
        <taxon>Bacteroidota</taxon>
        <taxon>Flavobacteriia</taxon>
        <taxon>Flavobacteriales</taxon>
        <taxon>Flavobacteriaceae</taxon>
        <taxon>Aequorivita</taxon>
    </lineage>
</organism>